<evidence type="ECO:0000313" key="6">
    <source>
        <dbReference type="Proteomes" id="UP001175097"/>
    </source>
</evidence>
<dbReference type="InterPro" id="IPR039506">
    <property type="entry name" value="SPOB_a"/>
</dbReference>
<dbReference type="Gene3D" id="1.10.287.130">
    <property type="match status" value="1"/>
</dbReference>
<dbReference type="Gene3D" id="3.30.565.30">
    <property type="entry name" value="Sporulation initiation phosphotransferase B (SpoOB), C-terminal domain"/>
    <property type="match status" value="1"/>
</dbReference>
<keyword evidence="1" id="KW-0597">Phosphoprotein</keyword>
<evidence type="ECO:0000256" key="1">
    <source>
        <dbReference type="ARBA" id="ARBA00022553"/>
    </source>
</evidence>
<evidence type="ECO:0000256" key="3">
    <source>
        <dbReference type="ARBA" id="ARBA00022777"/>
    </source>
</evidence>
<protein>
    <submittedName>
        <fullName evidence="5">Spo0B domain-containing protein</fullName>
    </submittedName>
</protein>
<dbReference type="Proteomes" id="UP001175097">
    <property type="component" value="Unassembled WGS sequence"/>
</dbReference>
<sequence>MGSDNLTLGKALKFARHDFLNDLQLMLLYLDLDKTSEARKTLMNTTERMRQLSMLEKLRLPETEVWLTTFEWRHTVFSKELQCHITAGERSADDAQVASYLERLINNLKTIVDPMEEYRVRITVNASETHWSIQLTIDGPLKDVPPIPMVENGFEVSEKKQDKQWTFTISGQ</sequence>
<name>A0ABT8JRW6_9BACL</name>
<evidence type="ECO:0000256" key="2">
    <source>
        <dbReference type="ARBA" id="ARBA00022679"/>
    </source>
</evidence>
<dbReference type="RefSeq" id="WP_301242678.1">
    <property type="nucleotide sequence ID" value="NZ_JAROCC010000004.1"/>
</dbReference>
<organism evidence="5 6">
    <name type="scientific">Sporosarcina highlanderae</name>
    <dbReference type="NCBI Taxonomy" id="3035916"/>
    <lineage>
        <taxon>Bacteria</taxon>
        <taxon>Bacillati</taxon>
        <taxon>Bacillota</taxon>
        <taxon>Bacilli</taxon>
        <taxon>Bacillales</taxon>
        <taxon>Caryophanaceae</taxon>
        <taxon>Sporosarcina</taxon>
    </lineage>
</organism>
<feature type="domain" description="SpoOB alpha-helical" evidence="4">
    <location>
        <begin position="7"/>
        <end position="57"/>
    </location>
</feature>
<keyword evidence="3" id="KW-0418">Kinase</keyword>
<dbReference type="SUPFAM" id="SSF55890">
    <property type="entry name" value="Sporulation response regulatory protein Spo0B"/>
    <property type="match status" value="1"/>
</dbReference>
<keyword evidence="2" id="KW-0808">Transferase</keyword>
<dbReference type="Pfam" id="PF14689">
    <property type="entry name" value="SPOB_a"/>
    <property type="match status" value="1"/>
</dbReference>
<proteinExistence type="predicted"/>
<gene>
    <name evidence="5" type="ORF">P5G49_06480</name>
</gene>
<keyword evidence="6" id="KW-1185">Reference proteome</keyword>
<reference evidence="5" key="1">
    <citation type="submission" date="2023-03" db="EMBL/GenBank/DDBJ databases">
        <title>MT1 and MT2 Draft Genomes of Novel Species.</title>
        <authorList>
            <person name="Venkateswaran K."/>
        </authorList>
    </citation>
    <scope>NUCLEOTIDE SEQUENCE</scope>
    <source>
        <strain evidence="5">F6_3S_P_2</strain>
    </source>
</reference>
<dbReference type="InterPro" id="IPR037100">
    <property type="entry name" value="Spo0B_C_sf"/>
</dbReference>
<comment type="caution">
    <text evidence="5">The sequence shown here is derived from an EMBL/GenBank/DDBJ whole genome shotgun (WGS) entry which is preliminary data.</text>
</comment>
<dbReference type="EMBL" id="JAROCC010000004">
    <property type="protein sequence ID" value="MDN4607127.1"/>
    <property type="molecule type" value="Genomic_DNA"/>
</dbReference>
<dbReference type="InterPro" id="IPR016120">
    <property type="entry name" value="Sig_transdc_His_kin_SpoOB"/>
</dbReference>
<evidence type="ECO:0000259" key="4">
    <source>
        <dbReference type="Pfam" id="PF14689"/>
    </source>
</evidence>
<accession>A0ABT8JRW6</accession>
<evidence type="ECO:0000313" key="5">
    <source>
        <dbReference type="EMBL" id="MDN4607127.1"/>
    </source>
</evidence>